<proteinExistence type="predicted"/>
<dbReference type="InterPro" id="IPR036365">
    <property type="entry name" value="PGBD-like_sf"/>
</dbReference>
<feature type="domain" description="Peptidoglycan binding-like" evidence="1">
    <location>
        <begin position="194"/>
        <end position="247"/>
    </location>
</feature>
<keyword evidence="4" id="KW-1185">Reference proteome</keyword>
<dbReference type="Gene3D" id="1.10.101.10">
    <property type="entry name" value="PGBD-like superfamily/PGBD"/>
    <property type="match status" value="1"/>
</dbReference>
<organism evidence="3 4">
    <name type="scientific">Metallococcus carri</name>
    <dbReference type="NCBI Taxonomy" id="1656884"/>
    <lineage>
        <taxon>Bacteria</taxon>
        <taxon>Bacillati</taxon>
        <taxon>Actinomycetota</taxon>
        <taxon>Actinomycetes</taxon>
        <taxon>Micrococcales</taxon>
        <taxon>Dermacoccaceae</taxon>
        <taxon>Metallococcus</taxon>
    </lineage>
</organism>
<dbReference type="InterPro" id="IPR023346">
    <property type="entry name" value="Lysozyme-like_dom_sf"/>
</dbReference>
<dbReference type="Pfam" id="PF01471">
    <property type="entry name" value="PG_binding_1"/>
    <property type="match status" value="1"/>
</dbReference>
<reference evidence="3" key="1">
    <citation type="submission" date="2020-03" db="EMBL/GenBank/DDBJ databases">
        <title>Draft sequencing of Calidifontibacter sp. DB0510.</title>
        <authorList>
            <person name="Kim D.-U."/>
        </authorList>
    </citation>
    <scope>NUCLEOTIDE SEQUENCE</scope>
    <source>
        <strain evidence="3">DB0510</strain>
    </source>
</reference>
<dbReference type="InterPro" id="IPR036366">
    <property type="entry name" value="PGBDSf"/>
</dbReference>
<evidence type="ECO:0000313" key="2">
    <source>
        <dbReference type="EMBL" id="NHN55755.1"/>
    </source>
</evidence>
<sequence>MSALTILSRNGIRANADALITAANKVGVPLWIAAAFCEQESGGANVYGNDRGGAMAGAGAVTETNYRQFLQLVNSGHTSNGVGPFQITYKGYFAQAAQQGLRLWLPLDNMIFGLRIVKSYLGGHTDDATLNRAGQRYNSGRPDGAPLYGASIVKRATRWRGLLAGVSTTPATPPTTTAPAGFKAGATLRRGSTGYRVKALQQGLRGRFNSQVAVDGDYGAYTEGAIKAVQKLGRLQIDGVCGPATQQYLYSRGVVIPQ</sequence>
<dbReference type="SUPFAM" id="SSF53955">
    <property type="entry name" value="Lysozyme-like"/>
    <property type="match status" value="1"/>
</dbReference>
<dbReference type="SUPFAM" id="SSF47090">
    <property type="entry name" value="PGBD-like"/>
    <property type="match status" value="1"/>
</dbReference>
<dbReference type="InterPro" id="IPR002477">
    <property type="entry name" value="Peptidoglycan-bd-like"/>
</dbReference>
<dbReference type="EMBL" id="JAAOIV010000005">
    <property type="protein sequence ID" value="NHN55755.1"/>
    <property type="molecule type" value="Genomic_DNA"/>
</dbReference>
<dbReference type="EMBL" id="JAAOIV010000005">
    <property type="protein sequence ID" value="NHN55762.1"/>
    <property type="molecule type" value="Genomic_DNA"/>
</dbReference>
<dbReference type="RefSeq" id="WP_166195879.1">
    <property type="nucleotide sequence ID" value="NZ_JAAOIV010000005.1"/>
</dbReference>
<gene>
    <name evidence="2" type="ORF">G9U51_08195</name>
    <name evidence="3" type="ORF">G9U51_08230</name>
</gene>
<protein>
    <submittedName>
        <fullName evidence="3">Peptidoglycan-binding protein</fullName>
    </submittedName>
</protein>
<dbReference type="AlphaFoldDB" id="A0A967B0D8"/>
<comment type="caution">
    <text evidence="3">The sequence shown here is derived from an EMBL/GenBank/DDBJ whole genome shotgun (WGS) entry which is preliminary data.</text>
</comment>
<dbReference type="Proteomes" id="UP000744769">
    <property type="component" value="Unassembled WGS sequence"/>
</dbReference>
<evidence type="ECO:0000313" key="4">
    <source>
        <dbReference type="Proteomes" id="UP000744769"/>
    </source>
</evidence>
<evidence type="ECO:0000313" key="3">
    <source>
        <dbReference type="EMBL" id="NHN55762.1"/>
    </source>
</evidence>
<accession>A0A967B0D8</accession>
<name>A0A967B0D8_9MICO</name>
<evidence type="ECO:0000259" key="1">
    <source>
        <dbReference type="Pfam" id="PF01471"/>
    </source>
</evidence>